<feature type="compositionally biased region" description="Basic and acidic residues" evidence="1">
    <location>
        <begin position="134"/>
        <end position="146"/>
    </location>
</feature>
<dbReference type="GeneID" id="18934444"/>
<accession>F4SDR0</accession>
<evidence type="ECO:0000256" key="1">
    <source>
        <dbReference type="SAM" id="MobiDB-lite"/>
    </source>
</evidence>
<dbReference type="Proteomes" id="UP000001072">
    <property type="component" value="Unassembled WGS sequence"/>
</dbReference>
<organism evidence="3">
    <name type="scientific">Melampsora larici-populina (strain 98AG31 / pathotype 3-4-7)</name>
    <name type="common">Poplar leaf rust fungus</name>
    <dbReference type="NCBI Taxonomy" id="747676"/>
    <lineage>
        <taxon>Eukaryota</taxon>
        <taxon>Fungi</taxon>
        <taxon>Dikarya</taxon>
        <taxon>Basidiomycota</taxon>
        <taxon>Pucciniomycotina</taxon>
        <taxon>Pucciniomycetes</taxon>
        <taxon>Pucciniales</taxon>
        <taxon>Melampsoraceae</taxon>
        <taxon>Melampsora</taxon>
    </lineage>
</organism>
<dbReference type="RefSeq" id="XP_007419512.1">
    <property type="nucleotide sequence ID" value="XM_007419450.1"/>
</dbReference>
<evidence type="ECO:0000313" key="3">
    <source>
        <dbReference type="Proteomes" id="UP000001072"/>
    </source>
</evidence>
<dbReference type="KEGG" id="mlr:MELLADRAFT_87249"/>
<name>F4SDR0_MELLP</name>
<protein>
    <submittedName>
        <fullName evidence="2">Uncharacterized protein</fullName>
    </submittedName>
</protein>
<feature type="compositionally biased region" description="Polar residues" evidence="1">
    <location>
        <begin position="230"/>
        <end position="247"/>
    </location>
</feature>
<sequence length="414" mass="45403">MPCLFDPDAPGVSKQMMLDWIHINHPKTIIRSRIDPLSLAQLVRSLQPELDFPNSASNTSTHLSAAEGASEIDTSGNIANGQIVTSGIGISGATANYPKIRSIQELQDLKPAIPPSLNPTTGTARQGKRVASSEIKKSPKTTETEARGTSSKITKKKKINHSSRSVNKSTASLGAISPQSGNPPTLPAIVASGQSPVFDEDEQDLKNLRDSIRMPVLPLATSITKPDIATNKSTTPQVVSTEMNGPTRSKKPKDVGPADLIEFSDNELMDAGNLVLGKDIPPILINNMTKTKSGVDVFLEERGREQRICQLENSLAQVLDGVEQLREENYQFAMKFKDLENVTKSTEAVNNRLDRKVQIIERLEPMVTHLQAQVDTLRHNFDDHHEDVVTHGQILERLMQEDEDEEDTEDADDA</sequence>
<gene>
    <name evidence="2" type="ORF">MELLADRAFT_87249</name>
</gene>
<dbReference type="AlphaFoldDB" id="F4SDR0"/>
<dbReference type="HOGENOM" id="CLU_049472_0_0_1"/>
<dbReference type="EMBL" id="GL883285">
    <property type="protein sequence ID" value="EGF97219.1"/>
    <property type="molecule type" value="Genomic_DNA"/>
</dbReference>
<keyword evidence="3" id="KW-1185">Reference proteome</keyword>
<feature type="region of interest" description="Disordered" evidence="1">
    <location>
        <begin position="227"/>
        <end position="257"/>
    </location>
</feature>
<reference evidence="3" key="1">
    <citation type="journal article" date="2011" name="Proc. Natl. Acad. Sci. U.S.A.">
        <title>Obligate biotrophy features unraveled by the genomic analysis of rust fungi.</title>
        <authorList>
            <person name="Duplessis S."/>
            <person name="Cuomo C.A."/>
            <person name="Lin Y.-C."/>
            <person name="Aerts A."/>
            <person name="Tisserant E."/>
            <person name="Veneault-Fourrey C."/>
            <person name="Joly D.L."/>
            <person name="Hacquard S."/>
            <person name="Amselem J."/>
            <person name="Cantarel B.L."/>
            <person name="Chiu R."/>
            <person name="Coutinho P.M."/>
            <person name="Feau N."/>
            <person name="Field M."/>
            <person name="Frey P."/>
            <person name="Gelhaye E."/>
            <person name="Goldberg J."/>
            <person name="Grabherr M.G."/>
            <person name="Kodira C.D."/>
            <person name="Kohler A."/>
            <person name="Kuees U."/>
            <person name="Lindquist E.A."/>
            <person name="Lucas S.M."/>
            <person name="Mago R."/>
            <person name="Mauceli E."/>
            <person name="Morin E."/>
            <person name="Murat C."/>
            <person name="Pangilinan J.L."/>
            <person name="Park R."/>
            <person name="Pearson M."/>
            <person name="Quesneville H."/>
            <person name="Rouhier N."/>
            <person name="Sakthikumar S."/>
            <person name="Salamov A.A."/>
            <person name="Schmutz J."/>
            <person name="Selles B."/>
            <person name="Shapiro H."/>
            <person name="Tanguay P."/>
            <person name="Tuskan G.A."/>
            <person name="Henrissat B."/>
            <person name="Van de Peer Y."/>
            <person name="Rouze P."/>
            <person name="Ellis J.G."/>
            <person name="Dodds P.N."/>
            <person name="Schein J.E."/>
            <person name="Zhong S."/>
            <person name="Hamelin R.C."/>
            <person name="Grigoriev I.V."/>
            <person name="Szabo L.J."/>
            <person name="Martin F."/>
        </authorList>
    </citation>
    <scope>NUCLEOTIDE SEQUENCE [LARGE SCALE GENOMIC DNA]</scope>
    <source>
        <strain evidence="3">98AG31 / pathotype 3-4-7</strain>
    </source>
</reference>
<proteinExistence type="predicted"/>
<dbReference type="InParanoid" id="F4SDR0"/>
<evidence type="ECO:0000313" key="2">
    <source>
        <dbReference type="EMBL" id="EGF97219.1"/>
    </source>
</evidence>
<feature type="compositionally biased region" description="Polar residues" evidence="1">
    <location>
        <begin position="162"/>
        <end position="183"/>
    </location>
</feature>
<dbReference type="OrthoDB" id="10282827at2759"/>
<dbReference type="VEuPathDB" id="FungiDB:MELLADRAFT_87249"/>
<feature type="region of interest" description="Disordered" evidence="1">
    <location>
        <begin position="110"/>
        <end position="184"/>
    </location>
</feature>